<gene>
    <name evidence="26" type="ORF">C1949_05660</name>
</gene>
<accession>A0A2P4EWS4</accession>
<evidence type="ECO:0000256" key="6">
    <source>
        <dbReference type="ARBA" id="ARBA00011245"/>
    </source>
</evidence>
<dbReference type="EMBL" id="PPSK01000004">
    <property type="protein sequence ID" value="POB04461.1"/>
    <property type="molecule type" value="Genomic_DNA"/>
</dbReference>
<dbReference type="Gene3D" id="3.40.1190.10">
    <property type="entry name" value="Mur-like, catalytic domain"/>
    <property type="match status" value="1"/>
</dbReference>
<dbReference type="OrthoDB" id="9809356at2"/>
<comment type="catalytic activity">
    <reaction evidence="22">
        <text>7,8-dihydropteroate + L-glutamate + ATP = 7,8-dihydrofolate + ADP + phosphate + H(+)</text>
        <dbReference type="Rhea" id="RHEA:23584"/>
        <dbReference type="ChEBI" id="CHEBI:15378"/>
        <dbReference type="ChEBI" id="CHEBI:17839"/>
        <dbReference type="ChEBI" id="CHEBI:29985"/>
        <dbReference type="ChEBI" id="CHEBI:30616"/>
        <dbReference type="ChEBI" id="CHEBI:43474"/>
        <dbReference type="ChEBI" id="CHEBI:57451"/>
        <dbReference type="ChEBI" id="CHEBI:456216"/>
        <dbReference type="EC" id="6.3.2.12"/>
    </reaction>
</comment>
<dbReference type="InterPro" id="IPR036615">
    <property type="entry name" value="Mur_ligase_C_dom_sf"/>
</dbReference>
<keyword evidence="13 23" id="KW-0067">ATP-binding</keyword>
<protein>
    <recommendedName>
        <fullName evidence="9">Dihydrofolate synthase/folylpolyglutamate synthase</fullName>
        <ecNumber evidence="7">6.3.2.12</ecNumber>
        <ecNumber evidence="8">6.3.2.17</ecNumber>
    </recommendedName>
    <alternativeName>
        <fullName evidence="18">Folylpoly-gamma-glutamate synthetase-dihydrofolate synthetase</fullName>
    </alternativeName>
    <alternativeName>
        <fullName evidence="16">Folylpolyglutamate synthetase</fullName>
    </alternativeName>
    <alternativeName>
        <fullName evidence="17">Tetrahydrofolylpolyglutamate synthase</fullName>
    </alternativeName>
</protein>
<dbReference type="GO" id="GO:0005737">
    <property type="term" value="C:cytoplasm"/>
    <property type="evidence" value="ECO:0007669"/>
    <property type="project" value="TreeGrafter"/>
</dbReference>
<dbReference type="GO" id="GO:0046654">
    <property type="term" value="P:tetrahydrofolate biosynthetic process"/>
    <property type="evidence" value="ECO:0007669"/>
    <property type="project" value="UniProtKB-UniPathway"/>
</dbReference>
<dbReference type="SUPFAM" id="SSF53623">
    <property type="entry name" value="MurD-like peptide ligases, catalytic domain"/>
    <property type="match status" value="1"/>
</dbReference>
<dbReference type="GO" id="GO:0046656">
    <property type="term" value="P:folic acid biosynthetic process"/>
    <property type="evidence" value="ECO:0007669"/>
    <property type="project" value="UniProtKB-KW"/>
</dbReference>
<dbReference type="GO" id="GO:0004326">
    <property type="term" value="F:tetrahydrofolylpolyglutamate synthase activity"/>
    <property type="evidence" value="ECO:0007669"/>
    <property type="project" value="UniProtKB-EC"/>
</dbReference>
<dbReference type="PANTHER" id="PTHR11136">
    <property type="entry name" value="FOLYLPOLYGLUTAMATE SYNTHASE-RELATED"/>
    <property type="match status" value="1"/>
</dbReference>
<evidence type="ECO:0000256" key="20">
    <source>
        <dbReference type="ARBA" id="ARBA00047808"/>
    </source>
</evidence>
<dbReference type="InterPro" id="IPR004101">
    <property type="entry name" value="Mur_ligase_C"/>
</dbReference>
<organism evidence="26 27">
    <name type="scientific">Halopseudomonas oceani</name>
    <dbReference type="NCBI Taxonomy" id="1708783"/>
    <lineage>
        <taxon>Bacteria</taxon>
        <taxon>Pseudomonadati</taxon>
        <taxon>Pseudomonadota</taxon>
        <taxon>Gammaproteobacteria</taxon>
        <taxon>Pseudomonadales</taxon>
        <taxon>Pseudomonadaceae</taxon>
        <taxon>Halopseudomonas</taxon>
    </lineage>
</organism>
<dbReference type="AlphaFoldDB" id="A0A2P4EWS4"/>
<keyword evidence="12 23" id="KW-0547">Nucleotide-binding</keyword>
<feature type="domain" description="Mur ligase C-terminal" evidence="24">
    <location>
        <begin position="302"/>
        <end position="410"/>
    </location>
</feature>
<evidence type="ECO:0000256" key="13">
    <source>
        <dbReference type="ARBA" id="ARBA00022840"/>
    </source>
</evidence>
<comment type="pathway">
    <text evidence="4">Cofactor biosynthesis; tetrahydrofolylpolyglutamate biosynthesis.</text>
</comment>
<evidence type="ECO:0000256" key="8">
    <source>
        <dbReference type="ARBA" id="ARBA00013025"/>
    </source>
</evidence>
<evidence type="ECO:0000256" key="7">
    <source>
        <dbReference type="ARBA" id="ARBA00013023"/>
    </source>
</evidence>
<comment type="catalytic activity">
    <reaction evidence="21">
        <text>(6R)-5,10-methylenetetrahydrofolyl-(gamma-L-Glu)(n) + L-glutamate + ATP = (6R)-5,10-methylenetetrahydrofolyl-(gamma-L-Glu)(n+1) + ADP + phosphate + H(+)</text>
        <dbReference type="Rhea" id="RHEA:51912"/>
        <dbReference type="Rhea" id="RHEA-COMP:13257"/>
        <dbReference type="Rhea" id="RHEA-COMP:13258"/>
        <dbReference type="ChEBI" id="CHEBI:15378"/>
        <dbReference type="ChEBI" id="CHEBI:29985"/>
        <dbReference type="ChEBI" id="CHEBI:30616"/>
        <dbReference type="ChEBI" id="CHEBI:43474"/>
        <dbReference type="ChEBI" id="CHEBI:136572"/>
        <dbReference type="ChEBI" id="CHEBI:456216"/>
        <dbReference type="EC" id="6.3.2.17"/>
    </reaction>
</comment>
<comment type="caution">
    <text evidence="26">The sequence shown here is derived from an EMBL/GenBank/DDBJ whole genome shotgun (WGS) entry which is preliminary data.</text>
</comment>
<evidence type="ECO:0000256" key="14">
    <source>
        <dbReference type="ARBA" id="ARBA00022842"/>
    </source>
</evidence>
<comment type="catalytic activity">
    <reaction evidence="19">
        <text>(6S)-5,6,7,8-tetrahydrofolyl-(gamma-L-Glu)(n) + L-glutamate + ATP = (6S)-5,6,7,8-tetrahydrofolyl-(gamma-L-Glu)(n+1) + ADP + phosphate + H(+)</text>
        <dbReference type="Rhea" id="RHEA:10580"/>
        <dbReference type="Rhea" id="RHEA-COMP:14738"/>
        <dbReference type="Rhea" id="RHEA-COMP:14740"/>
        <dbReference type="ChEBI" id="CHEBI:15378"/>
        <dbReference type="ChEBI" id="CHEBI:29985"/>
        <dbReference type="ChEBI" id="CHEBI:30616"/>
        <dbReference type="ChEBI" id="CHEBI:43474"/>
        <dbReference type="ChEBI" id="CHEBI:141005"/>
        <dbReference type="ChEBI" id="CHEBI:456216"/>
        <dbReference type="EC" id="6.3.2.17"/>
    </reaction>
</comment>
<dbReference type="PIRSF" id="PIRSF001563">
    <property type="entry name" value="Folylpolyglu_synth"/>
    <property type="match status" value="1"/>
</dbReference>
<evidence type="ECO:0000256" key="18">
    <source>
        <dbReference type="ARBA" id="ARBA00032510"/>
    </source>
</evidence>
<evidence type="ECO:0000256" key="22">
    <source>
        <dbReference type="ARBA" id="ARBA00049161"/>
    </source>
</evidence>
<keyword evidence="10 23" id="KW-0436">Ligase</keyword>
<reference evidence="26 27" key="1">
    <citation type="submission" date="2018-01" db="EMBL/GenBank/DDBJ databases">
        <title>Draft genome of the type strain Pseudomonas oceani DSM 100277 isolated from the deep water in Okinawa trough, northwestern Pacific Ocean.</title>
        <authorList>
            <person name="Gomila M."/>
            <person name="Mulet M."/>
            <person name="Garcia-Valdes E."/>
            <person name="Lalucat J."/>
        </authorList>
    </citation>
    <scope>NUCLEOTIDE SEQUENCE [LARGE SCALE GENOMIC DNA]</scope>
    <source>
        <strain evidence="26 27">DSM 100277</strain>
    </source>
</reference>
<evidence type="ECO:0000256" key="10">
    <source>
        <dbReference type="ARBA" id="ARBA00022598"/>
    </source>
</evidence>
<evidence type="ECO:0000256" key="9">
    <source>
        <dbReference type="ARBA" id="ARBA00019357"/>
    </source>
</evidence>
<evidence type="ECO:0000256" key="21">
    <source>
        <dbReference type="ARBA" id="ARBA00049035"/>
    </source>
</evidence>
<evidence type="ECO:0000256" key="17">
    <source>
        <dbReference type="ARBA" id="ARBA00030592"/>
    </source>
</evidence>
<sequence length="430" mass="46006">MSQRSLAEWLAVLEALHSSEIDMGLDRVRAVAERLDVLRPAPRVFTVTGTNGKGSTCAALESLLRASGMRTGCYTSPHLLQYNERIRLNGDLADDQSICAAFAAIDQARGDISLTYFEFGTLAAFWLFQRAELDAVVLEVGLGGRLDAVNVVDADVAVVTSIGLDHQEYLGSTRESVAFEKAGIMRAGHPVVSGERDLPATFTDAVTRLNCQLYVRDRDFAVQAVGDGNWVVEGVDGAGRARRLQLPAVGLPRDNLAVALQAFWAAGLDLADAQIGLALQSASATGRLEARQVMWHGSCRDLRLDVGHNPHAARFLAESLRADATRHRVAVFGLLADKDLDGVVAELHGMFTKWFTAPLPSPRSRPAQVLSAGLTAAGECALSCHSIAQAIEQALDSTDAGTEVVIFGSFFSVAEAILWLSEHAGVSEDG</sequence>
<evidence type="ECO:0000256" key="5">
    <source>
        <dbReference type="ARBA" id="ARBA00008276"/>
    </source>
</evidence>
<dbReference type="UniPathway" id="UPA00077">
    <property type="reaction ID" value="UER00157"/>
</dbReference>
<keyword evidence="15" id="KW-0289">Folate biosynthesis</keyword>
<comment type="subunit">
    <text evidence="6">Monomer.</text>
</comment>
<dbReference type="InterPro" id="IPR013221">
    <property type="entry name" value="Mur_ligase_cen"/>
</dbReference>
<evidence type="ECO:0000256" key="19">
    <source>
        <dbReference type="ARBA" id="ARBA00047493"/>
    </source>
</evidence>
<comment type="similarity">
    <text evidence="5 23">Belongs to the folylpolyglutamate synthase family.</text>
</comment>
<evidence type="ECO:0000256" key="3">
    <source>
        <dbReference type="ARBA" id="ARBA00004799"/>
    </source>
</evidence>
<dbReference type="GO" id="GO:0008841">
    <property type="term" value="F:dihydrofolate synthase activity"/>
    <property type="evidence" value="ECO:0007669"/>
    <property type="project" value="UniProtKB-EC"/>
</dbReference>
<comment type="function">
    <text evidence="2">Functions in two distinct reactions of the de novo folate biosynthetic pathway. Catalyzes the addition of a glutamate residue to dihydropteroate (7,8-dihydropteroate or H2Pte) to form dihydrofolate (7,8-dihydrofolate monoglutamate or H2Pte-Glu). Also catalyzes successive additions of L-glutamate to tetrahydrofolate or 10-formyltetrahydrofolate or 5,10-methylenetetrahydrofolate, leading to folylpolyglutamate derivatives.</text>
</comment>
<evidence type="ECO:0000259" key="24">
    <source>
        <dbReference type="Pfam" id="PF02875"/>
    </source>
</evidence>
<evidence type="ECO:0000256" key="4">
    <source>
        <dbReference type="ARBA" id="ARBA00005150"/>
    </source>
</evidence>
<dbReference type="EC" id="6.3.2.17" evidence="8"/>
<name>A0A2P4EWS4_9GAMM</name>
<evidence type="ECO:0000313" key="26">
    <source>
        <dbReference type="EMBL" id="POB04461.1"/>
    </source>
</evidence>
<dbReference type="NCBIfam" id="NF008101">
    <property type="entry name" value="PRK10846.1"/>
    <property type="match status" value="1"/>
</dbReference>
<proteinExistence type="inferred from homology"/>
<evidence type="ECO:0000256" key="23">
    <source>
        <dbReference type="PIRNR" id="PIRNR001563"/>
    </source>
</evidence>
<feature type="domain" description="Mur ligase central" evidence="25">
    <location>
        <begin position="47"/>
        <end position="186"/>
    </location>
</feature>
<dbReference type="GO" id="GO:0046872">
    <property type="term" value="F:metal ion binding"/>
    <property type="evidence" value="ECO:0007669"/>
    <property type="project" value="UniProtKB-KW"/>
</dbReference>
<dbReference type="NCBIfam" id="TIGR01499">
    <property type="entry name" value="folC"/>
    <property type="match status" value="1"/>
</dbReference>
<evidence type="ECO:0000256" key="16">
    <source>
        <dbReference type="ARBA" id="ARBA00030048"/>
    </source>
</evidence>
<keyword evidence="14" id="KW-0460">Magnesium</keyword>
<comment type="catalytic activity">
    <reaction evidence="20">
        <text>10-formyltetrahydrofolyl-(gamma-L-Glu)(n) + L-glutamate + ATP = 10-formyltetrahydrofolyl-(gamma-L-Glu)(n+1) + ADP + phosphate + H(+)</text>
        <dbReference type="Rhea" id="RHEA:51904"/>
        <dbReference type="Rhea" id="RHEA-COMP:13088"/>
        <dbReference type="Rhea" id="RHEA-COMP:14300"/>
        <dbReference type="ChEBI" id="CHEBI:15378"/>
        <dbReference type="ChEBI" id="CHEBI:29985"/>
        <dbReference type="ChEBI" id="CHEBI:30616"/>
        <dbReference type="ChEBI" id="CHEBI:43474"/>
        <dbReference type="ChEBI" id="CHEBI:134413"/>
        <dbReference type="ChEBI" id="CHEBI:456216"/>
        <dbReference type="EC" id="6.3.2.17"/>
    </reaction>
</comment>
<dbReference type="Gene3D" id="3.90.190.20">
    <property type="entry name" value="Mur ligase, C-terminal domain"/>
    <property type="match status" value="1"/>
</dbReference>
<evidence type="ECO:0000256" key="11">
    <source>
        <dbReference type="ARBA" id="ARBA00022723"/>
    </source>
</evidence>
<dbReference type="PANTHER" id="PTHR11136:SF0">
    <property type="entry name" value="DIHYDROFOLATE SYNTHETASE-RELATED"/>
    <property type="match status" value="1"/>
</dbReference>
<dbReference type="Proteomes" id="UP000243451">
    <property type="component" value="Unassembled WGS sequence"/>
</dbReference>
<dbReference type="InterPro" id="IPR001645">
    <property type="entry name" value="Folylpolyglutamate_synth"/>
</dbReference>
<evidence type="ECO:0000313" key="27">
    <source>
        <dbReference type="Proteomes" id="UP000243451"/>
    </source>
</evidence>
<keyword evidence="27" id="KW-1185">Reference proteome</keyword>
<comment type="pathway">
    <text evidence="3">Cofactor biosynthesis; tetrahydrofolate biosynthesis; 7,8-dihydrofolate from 2-amino-4-hydroxy-6-hydroxymethyl-7,8-dihydropteridine diphosphate and 4-aminobenzoate: step 2/2.</text>
</comment>
<dbReference type="EC" id="6.3.2.12" evidence="7"/>
<dbReference type="RefSeq" id="WP_104737508.1">
    <property type="nucleotide sequence ID" value="NZ_BMHR01000003.1"/>
</dbReference>
<dbReference type="Pfam" id="PF08245">
    <property type="entry name" value="Mur_ligase_M"/>
    <property type="match status" value="1"/>
</dbReference>
<dbReference type="PROSITE" id="PS01011">
    <property type="entry name" value="FOLYLPOLYGLU_SYNT_1"/>
    <property type="match status" value="1"/>
</dbReference>
<dbReference type="InterPro" id="IPR018109">
    <property type="entry name" value="Folylpolyglutamate_synth_CS"/>
</dbReference>
<evidence type="ECO:0000256" key="1">
    <source>
        <dbReference type="ARBA" id="ARBA00001946"/>
    </source>
</evidence>
<evidence type="ECO:0000256" key="15">
    <source>
        <dbReference type="ARBA" id="ARBA00022909"/>
    </source>
</evidence>
<dbReference type="InterPro" id="IPR036565">
    <property type="entry name" value="Mur-like_cat_sf"/>
</dbReference>
<keyword evidence="11" id="KW-0479">Metal-binding</keyword>
<dbReference type="Pfam" id="PF02875">
    <property type="entry name" value="Mur_ligase_C"/>
    <property type="match status" value="1"/>
</dbReference>
<evidence type="ECO:0000256" key="12">
    <source>
        <dbReference type="ARBA" id="ARBA00022741"/>
    </source>
</evidence>
<dbReference type="SUPFAM" id="SSF53244">
    <property type="entry name" value="MurD-like peptide ligases, peptide-binding domain"/>
    <property type="match status" value="1"/>
</dbReference>
<evidence type="ECO:0000256" key="2">
    <source>
        <dbReference type="ARBA" id="ARBA00002714"/>
    </source>
</evidence>
<evidence type="ECO:0000259" key="25">
    <source>
        <dbReference type="Pfam" id="PF08245"/>
    </source>
</evidence>
<dbReference type="FunFam" id="3.40.1190.10:FF:000004">
    <property type="entry name" value="Dihydrofolate synthase/folylpolyglutamate synthase"/>
    <property type="match status" value="1"/>
</dbReference>
<dbReference type="GO" id="GO:0005524">
    <property type="term" value="F:ATP binding"/>
    <property type="evidence" value="ECO:0007669"/>
    <property type="project" value="UniProtKB-KW"/>
</dbReference>
<comment type="cofactor">
    <cofactor evidence="1">
        <name>Mg(2+)</name>
        <dbReference type="ChEBI" id="CHEBI:18420"/>
    </cofactor>
</comment>